<reference evidence="6 9" key="2">
    <citation type="submission" date="2017-04" db="EMBL/GenBank/DDBJ databases">
        <title>The genome sequence of Weissella cibaria isolated from wild Drosophila.</title>
        <authorList>
            <person name="Ricks N.J."/>
            <person name="Carroll C."/>
            <person name="Walters A."/>
            <person name="Newell P.D."/>
            <person name="Chaston J.M."/>
        </authorList>
    </citation>
    <scope>NUCLEOTIDE SEQUENCE [LARGE SCALE GENOMIC DNA]</scope>
    <source>
        <strain evidence="6 9">DmW_103</strain>
    </source>
</reference>
<dbReference type="PROSITE" id="PS00061">
    <property type="entry name" value="ADH_SHORT"/>
    <property type="match status" value="1"/>
</dbReference>
<comment type="similarity">
    <text evidence="1">Belongs to the short-chain dehydrogenases/reductases (SDR) family.</text>
</comment>
<evidence type="ECO:0000313" key="4">
    <source>
        <dbReference type="EMBL" id="KIU19662.1"/>
    </source>
</evidence>
<proteinExistence type="inferred from homology"/>
<keyword evidence="3" id="KW-0472">Membrane</keyword>
<dbReference type="GO" id="GO:0008206">
    <property type="term" value="P:bile acid metabolic process"/>
    <property type="evidence" value="ECO:0007669"/>
    <property type="project" value="UniProtKB-ARBA"/>
</dbReference>
<protein>
    <submittedName>
        <fullName evidence="6">NAD(P)-dependent dehydrogenase</fullName>
    </submittedName>
    <submittedName>
        <fullName evidence="4">XecD protein</fullName>
        <ecNumber evidence="4">1.1.1.268</ecNumber>
    </submittedName>
</protein>
<evidence type="ECO:0000313" key="6">
    <source>
        <dbReference type="EMBL" id="OSP89824.1"/>
    </source>
</evidence>
<organism evidence="4 7">
    <name type="scientific">Weissella cibaria</name>
    <dbReference type="NCBI Taxonomy" id="137591"/>
    <lineage>
        <taxon>Bacteria</taxon>
        <taxon>Bacillati</taxon>
        <taxon>Bacillota</taxon>
        <taxon>Bacilli</taxon>
        <taxon>Lactobacillales</taxon>
        <taxon>Lactobacillaceae</taxon>
        <taxon>Weissella</taxon>
    </lineage>
</organism>
<evidence type="ECO:0000256" key="2">
    <source>
        <dbReference type="ARBA" id="ARBA00023002"/>
    </source>
</evidence>
<evidence type="ECO:0000256" key="3">
    <source>
        <dbReference type="SAM" id="Phobius"/>
    </source>
</evidence>
<keyword evidence="3" id="KW-1133">Transmembrane helix</keyword>
<sequence length="245" mass="26013">MITQNYERQTILLTGAASGIGFSQLQTYLSAGATVIALDKQVISIDHPRLRAFQLDLADEEQLSTWLTMHARLLEQVDVVLSTAGVLDAFEPALSTTYPAIKQLMQVNVYAAVQISLAVLPYMVARQAGTFVFMASIAGQVAGGGGAAYTMSKHALVGWMKQLALDYAGQGIRVNAIAPGAINTPMNAADFAGDGAMAAQVAADTPVGRWADPQEVADLTLYLTSPEATYIQGQVFTIDGGWTIK</sequence>
<dbReference type="EMBL" id="JWHU01000034">
    <property type="protein sequence ID" value="KIU19662.1"/>
    <property type="molecule type" value="Genomic_DNA"/>
</dbReference>
<dbReference type="InterPro" id="IPR020904">
    <property type="entry name" value="Sc_DH/Rdtase_CS"/>
</dbReference>
<evidence type="ECO:0000313" key="5">
    <source>
        <dbReference type="EMBL" id="KIU22358.1"/>
    </source>
</evidence>
<feature type="transmembrane region" description="Helical" evidence="3">
    <location>
        <begin position="131"/>
        <end position="151"/>
    </location>
</feature>
<dbReference type="Proteomes" id="UP000032289">
    <property type="component" value="Unassembled WGS sequence"/>
</dbReference>
<name>A0A0D1JTX4_9LACO</name>
<comment type="caution">
    <text evidence="4">The sequence shown here is derived from an EMBL/GenBank/DDBJ whole genome shotgun (WGS) entry which is preliminary data.</text>
</comment>
<dbReference type="FunFam" id="3.40.50.720:FF:000084">
    <property type="entry name" value="Short-chain dehydrogenase reductase"/>
    <property type="match status" value="1"/>
</dbReference>
<keyword evidence="7" id="KW-1185">Reference proteome</keyword>
<evidence type="ECO:0000256" key="1">
    <source>
        <dbReference type="ARBA" id="ARBA00006484"/>
    </source>
</evidence>
<dbReference type="RefSeq" id="WP_043707524.1">
    <property type="nucleotide sequence ID" value="NZ_JALOCT010000001.1"/>
</dbReference>
<dbReference type="EMBL" id="JWHT01000041">
    <property type="protein sequence ID" value="KIU22358.1"/>
    <property type="molecule type" value="Genomic_DNA"/>
</dbReference>
<dbReference type="Gene3D" id="3.40.50.720">
    <property type="entry name" value="NAD(P)-binding Rossmann-like Domain"/>
    <property type="match status" value="1"/>
</dbReference>
<dbReference type="NCBIfam" id="NF005118">
    <property type="entry name" value="PRK06550.1"/>
    <property type="match status" value="1"/>
</dbReference>
<evidence type="ECO:0000313" key="7">
    <source>
        <dbReference type="Proteomes" id="UP000032287"/>
    </source>
</evidence>
<dbReference type="InterPro" id="IPR051122">
    <property type="entry name" value="SDR_DHRS6-like"/>
</dbReference>
<evidence type="ECO:0000313" key="9">
    <source>
        <dbReference type="Proteomes" id="UP000193588"/>
    </source>
</evidence>
<reference evidence="7 8" key="1">
    <citation type="journal article" date="2015" name="Microbiology (Mosc.)">
        <title>Genomics of the Weissella cibaria species with an examination of its metabolic traits.</title>
        <authorList>
            <person name="Lynch K.M."/>
            <person name="Lucid A."/>
            <person name="Arendt E.K."/>
            <person name="Sleator R.D."/>
            <person name="Lucey B."/>
            <person name="Coffey A."/>
        </authorList>
    </citation>
    <scope>NUCLEOTIDE SEQUENCE [LARGE SCALE GENOMIC DNA]</scope>
    <source>
        <strain evidence="5 8">AB3b</strain>
        <strain evidence="4 7">MG1</strain>
    </source>
</reference>
<dbReference type="EC" id="1.1.1.268" evidence="4"/>
<dbReference type="STRING" id="137591.AO080_08485"/>
<dbReference type="EMBL" id="NDXJ01000005">
    <property type="protein sequence ID" value="OSP89824.1"/>
    <property type="molecule type" value="Genomic_DNA"/>
</dbReference>
<accession>A0A0D1JTX4</accession>
<dbReference type="Pfam" id="PF13561">
    <property type="entry name" value="adh_short_C2"/>
    <property type="match status" value="1"/>
</dbReference>
<dbReference type="Proteomes" id="UP000193588">
    <property type="component" value="Unassembled WGS sequence"/>
</dbReference>
<dbReference type="PANTHER" id="PTHR43477:SF1">
    <property type="entry name" value="DIHYDROANTICAPSIN 7-DEHYDROGENASE"/>
    <property type="match status" value="1"/>
</dbReference>
<dbReference type="Proteomes" id="UP000032287">
    <property type="component" value="Unassembled WGS sequence"/>
</dbReference>
<dbReference type="InterPro" id="IPR036291">
    <property type="entry name" value="NAD(P)-bd_dom_sf"/>
</dbReference>
<dbReference type="GO" id="GO:0050574">
    <property type="term" value="F:2-(R)-hydroxypropyl-CoM dehydrogenase activity"/>
    <property type="evidence" value="ECO:0007669"/>
    <property type="project" value="UniProtKB-EC"/>
</dbReference>
<feature type="transmembrane region" description="Helical" evidence="3">
    <location>
        <begin position="107"/>
        <end position="125"/>
    </location>
</feature>
<keyword evidence="3" id="KW-0812">Transmembrane</keyword>
<dbReference type="AlphaFoldDB" id="A0A0D1JTX4"/>
<gene>
    <name evidence="4" type="primary">xecD</name>
    <name evidence="5" type="ORF">ab3b_01752</name>
    <name evidence="6" type="ORF">B9D04_04720</name>
    <name evidence="4" type="ORF">QX99_01680</name>
</gene>
<dbReference type="PANTHER" id="PTHR43477">
    <property type="entry name" value="DIHYDROANTICAPSIN 7-DEHYDROGENASE"/>
    <property type="match status" value="1"/>
</dbReference>
<dbReference type="CDD" id="cd05233">
    <property type="entry name" value="SDR_c"/>
    <property type="match status" value="1"/>
</dbReference>
<keyword evidence="2 4" id="KW-0560">Oxidoreductase</keyword>
<evidence type="ECO:0000313" key="8">
    <source>
        <dbReference type="Proteomes" id="UP000032289"/>
    </source>
</evidence>
<dbReference type="PRINTS" id="PR00081">
    <property type="entry name" value="GDHRDH"/>
</dbReference>
<dbReference type="InterPro" id="IPR002347">
    <property type="entry name" value="SDR_fam"/>
</dbReference>
<dbReference type="SUPFAM" id="SSF51735">
    <property type="entry name" value="NAD(P)-binding Rossmann-fold domains"/>
    <property type="match status" value="1"/>
</dbReference>
<dbReference type="eggNOG" id="COG1028">
    <property type="taxonomic scope" value="Bacteria"/>
</dbReference>
<dbReference type="PATRIC" id="fig|137591.24.peg.1700"/>